<evidence type="ECO:0000313" key="8">
    <source>
        <dbReference type="Proteomes" id="UP001291623"/>
    </source>
</evidence>
<accession>A0AAE1URH4</accession>
<dbReference type="InterPro" id="IPR001944">
    <property type="entry name" value="Glycoside_Hdrlase_35"/>
</dbReference>
<organism evidence="7 8">
    <name type="scientific">Anisodus tanguticus</name>
    <dbReference type="NCBI Taxonomy" id="243964"/>
    <lineage>
        <taxon>Eukaryota</taxon>
        <taxon>Viridiplantae</taxon>
        <taxon>Streptophyta</taxon>
        <taxon>Embryophyta</taxon>
        <taxon>Tracheophyta</taxon>
        <taxon>Spermatophyta</taxon>
        <taxon>Magnoliopsida</taxon>
        <taxon>eudicotyledons</taxon>
        <taxon>Gunneridae</taxon>
        <taxon>Pentapetalae</taxon>
        <taxon>asterids</taxon>
        <taxon>lamiids</taxon>
        <taxon>Solanales</taxon>
        <taxon>Solanaceae</taxon>
        <taxon>Solanoideae</taxon>
        <taxon>Hyoscyameae</taxon>
        <taxon>Anisodus</taxon>
    </lineage>
</organism>
<dbReference type="PROSITE" id="PS01182">
    <property type="entry name" value="GLYCOSYL_HYDROL_F35"/>
    <property type="match status" value="1"/>
</dbReference>
<evidence type="ECO:0000256" key="5">
    <source>
        <dbReference type="ARBA" id="ARBA00023295"/>
    </source>
</evidence>
<dbReference type="EMBL" id="JAVYJV010000047">
    <property type="protein sequence ID" value="KAK4337226.1"/>
    <property type="molecule type" value="Genomic_DNA"/>
</dbReference>
<dbReference type="Proteomes" id="UP001291623">
    <property type="component" value="Unassembled WGS sequence"/>
</dbReference>
<comment type="caution">
    <text evidence="7">The sequence shown here is derived from an EMBL/GenBank/DDBJ whole genome shotgun (WGS) entry which is preliminary data.</text>
</comment>
<evidence type="ECO:0000313" key="7">
    <source>
        <dbReference type="EMBL" id="KAK4337226.1"/>
    </source>
</evidence>
<comment type="similarity">
    <text evidence="2">Belongs to the glycosyl hydrolase 35 family.</text>
</comment>
<dbReference type="Gene3D" id="3.30.830.10">
    <property type="entry name" value="Metalloenzyme, LuxS/M16 peptidase-like"/>
    <property type="match status" value="1"/>
</dbReference>
<dbReference type="Gene3D" id="3.20.20.80">
    <property type="entry name" value="Glycosidases"/>
    <property type="match status" value="1"/>
</dbReference>
<evidence type="ECO:0000259" key="6">
    <source>
        <dbReference type="Pfam" id="PF01301"/>
    </source>
</evidence>
<reference evidence="7" key="1">
    <citation type="submission" date="2023-12" db="EMBL/GenBank/DDBJ databases">
        <title>Genome assembly of Anisodus tanguticus.</title>
        <authorList>
            <person name="Wang Y.-J."/>
        </authorList>
    </citation>
    <scope>NUCLEOTIDE SEQUENCE</scope>
    <source>
        <strain evidence="7">KB-2021</strain>
        <tissue evidence="7">Leaf</tissue>
    </source>
</reference>
<evidence type="ECO:0000256" key="3">
    <source>
        <dbReference type="ARBA" id="ARBA00012756"/>
    </source>
</evidence>
<evidence type="ECO:0000256" key="1">
    <source>
        <dbReference type="ARBA" id="ARBA00001412"/>
    </source>
</evidence>
<keyword evidence="4" id="KW-0378">Hydrolase</keyword>
<feature type="domain" description="Glycoside hydrolase 35 catalytic" evidence="6">
    <location>
        <begin position="36"/>
        <end position="214"/>
    </location>
</feature>
<name>A0AAE1URH4_9SOLA</name>
<dbReference type="PANTHER" id="PTHR23421">
    <property type="entry name" value="BETA-GALACTOSIDASE RELATED"/>
    <property type="match status" value="1"/>
</dbReference>
<evidence type="ECO:0000256" key="4">
    <source>
        <dbReference type="ARBA" id="ARBA00022801"/>
    </source>
</evidence>
<keyword evidence="8" id="KW-1185">Reference proteome</keyword>
<dbReference type="InterPro" id="IPR031330">
    <property type="entry name" value="Gly_Hdrlase_35_cat"/>
</dbReference>
<proteinExistence type="inferred from homology"/>
<dbReference type="EC" id="3.2.1.23" evidence="3"/>
<sequence length="266" mass="30917">MDKKKTLTRSNSNDNFDNTTDEQEKLKKLFGFLPKNGGLPFWLKQLNPDVRIRSSDPKYFNHVEDWFKVLLPKLKPYLYENGGPVIMVQLENEYGSYFECDSKYLIQLRDLVKKELSNDVALFTTDGPDVNKLKCAMIPGVLPAIDFGTNWDVNTAFKTLRKVLPKGPLINNEFYPGWLDHWAEKHNKVSSQETCSKLDQILSQNASLDLYHLYHEQFYLHDYPNPDNYSEFISQHAGYNNAYTSSSHTNFYFDADSNFLEPTLDR</sequence>
<keyword evidence="5" id="KW-0326">Glycosidase</keyword>
<dbReference type="InterPro" id="IPR017853">
    <property type="entry name" value="GH"/>
</dbReference>
<dbReference type="GO" id="GO:0004565">
    <property type="term" value="F:beta-galactosidase activity"/>
    <property type="evidence" value="ECO:0007669"/>
    <property type="project" value="UniProtKB-EC"/>
</dbReference>
<comment type="catalytic activity">
    <reaction evidence="1">
        <text>Hydrolysis of terminal non-reducing beta-D-galactose residues in beta-D-galactosides.</text>
        <dbReference type="EC" id="3.2.1.23"/>
    </reaction>
</comment>
<dbReference type="GO" id="GO:0005975">
    <property type="term" value="P:carbohydrate metabolic process"/>
    <property type="evidence" value="ECO:0007669"/>
    <property type="project" value="InterPro"/>
</dbReference>
<dbReference type="SUPFAM" id="SSF51445">
    <property type="entry name" value="(Trans)glycosidases"/>
    <property type="match status" value="1"/>
</dbReference>
<dbReference type="PRINTS" id="PR00742">
    <property type="entry name" value="GLHYDRLASE35"/>
</dbReference>
<protein>
    <recommendedName>
        <fullName evidence="3">beta-galactosidase</fullName>
        <ecNumber evidence="3">3.2.1.23</ecNumber>
    </recommendedName>
</protein>
<dbReference type="AlphaFoldDB" id="A0AAE1URH4"/>
<evidence type="ECO:0000256" key="2">
    <source>
        <dbReference type="ARBA" id="ARBA00009809"/>
    </source>
</evidence>
<gene>
    <name evidence="7" type="ORF">RND71_043732</name>
</gene>
<dbReference type="Pfam" id="PF01301">
    <property type="entry name" value="Glyco_hydro_35"/>
    <property type="match status" value="1"/>
</dbReference>
<dbReference type="InterPro" id="IPR019801">
    <property type="entry name" value="Glyco_hydro_35_CS"/>
</dbReference>